<evidence type="ECO:0000313" key="2">
    <source>
        <dbReference type="EMBL" id="MBX0305753.1"/>
    </source>
</evidence>
<name>A0A8J7YR06_9EURY</name>
<protein>
    <submittedName>
        <fullName evidence="2">Uncharacterized protein</fullName>
    </submittedName>
</protein>
<reference evidence="2" key="1">
    <citation type="submission" date="2021-06" db="EMBL/GenBank/DDBJ databases">
        <title>Halomicroarcula sp. F24A a new haloarchaeum isolated from saline soil.</title>
        <authorList>
            <person name="Duran-Viseras A."/>
            <person name="Sanchez-Porro C."/>
            <person name="Ventosa A."/>
        </authorList>
    </citation>
    <scope>NUCLEOTIDE SEQUENCE</scope>
    <source>
        <strain evidence="2">F24A</strain>
    </source>
</reference>
<evidence type="ECO:0000313" key="3">
    <source>
        <dbReference type="Proteomes" id="UP000783863"/>
    </source>
</evidence>
<dbReference type="AlphaFoldDB" id="A0A8J7YR06"/>
<feature type="region of interest" description="Disordered" evidence="1">
    <location>
        <begin position="157"/>
        <end position="179"/>
    </location>
</feature>
<proteinExistence type="predicted"/>
<dbReference type="Proteomes" id="UP000783863">
    <property type="component" value="Unassembled WGS sequence"/>
</dbReference>
<comment type="caution">
    <text evidence="2">The sequence shown here is derived from an EMBL/GenBank/DDBJ whole genome shotgun (WGS) entry which is preliminary data.</text>
</comment>
<gene>
    <name evidence="2" type="ORF">EGD98_19095</name>
</gene>
<accession>A0A8J7YR06</accession>
<sequence>MVAMSDVSQDAEAEYCRFCGTRNWEYLGRTRTYLRWPADVDREEGVYHFAICGECAFANRDNMEQAAPLFHEADREYLVTCDCCGAVGCRSSSTRRPEEDTHRIQSIIAWSVEIVGFEGSVSTCVECSPVLAIGCVKRTKWSYNDEAVRLAKPPFDTERVETTSGTPTESEQAGLDIWA</sequence>
<feature type="compositionally biased region" description="Polar residues" evidence="1">
    <location>
        <begin position="162"/>
        <end position="171"/>
    </location>
</feature>
<keyword evidence="3" id="KW-1185">Reference proteome</keyword>
<evidence type="ECO:0000256" key="1">
    <source>
        <dbReference type="SAM" id="MobiDB-lite"/>
    </source>
</evidence>
<organism evidence="2 3">
    <name type="scientific">Haloarcula salinisoli</name>
    <dbReference type="NCBI Taxonomy" id="2487746"/>
    <lineage>
        <taxon>Archaea</taxon>
        <taxon>Methanobacteriati</taxon>
        <taxon>Methanobacteriota</taxon>
        <taxon>Stenosarchaea group</taxon>
        <taxon>Halobacteria</taxon>
        <taxon>Halobacteriales</taxon>
        <taxon>Haloarculaceae</taxon>
        <taxon>Haloarcula</taxon>
    </lineage>
</organism>
<dbReference type="EMBL" id="RKLQ01000005">
    <property type="protein sequence ID" value="MBX0305753.1"/>
    <property type="molecule type" value="Genomic_DNA"/>
</dbReference>